<evidence type="ECO:0000259" key="6">
    <source>
        <dbReference type="PROSITE" id="PS50893"/>
    </source>
</evidence>
<dbReference type="GO" id="GO:0005524">
    <property type="term" value="F:ATP binding"/>
    <property type="evidence" value="ECO:0007669"/>
    <property type="project" value="UniProtKB-KW"/>
</dbReference>
<dbReference type="Pfam" id="PF00005">
    <property type="entry name" value="ABC_tran"/>
    <property type="match status" value="2"/>
</dbReference>
<dbReference type="FunFam" id="3.40.50.300:FF:001320">
    <property type="entry name" value="Heme ABC transporter ATP-binding protein"/>
    <property type="match status" value="1"/>
</dbReference>
<protein>
    <submittedName>
        <fullName evidence="7">ATPase components of ABC transporters with duplicated ATPase domains</fullName>
    </submittedName>
</protein>
<keyword evidence="3" id="KW-0547">Nucleotide-binding</keyword>
<dbReference type="InterPro" id="IPR050611">
    <property type="entry name" value="ABCF"/>
</dbReference>
<dbReference type="PROSITE" id="PS50893">
    <property type="entry name" value="ABC_TRANSPORTER_2"/>
    <property type="match status" value="1"/>
</dbReference>
<comment type="similarity">
    <text evidence="1">Belongs to the ABC transporter superfamily.</text>
</comment>
<evidence type="ECO:0000313" key="7">
    <source>
        <dbReference type="EMBL" id="SFZ81499.1"/>
    </source>
</evidence>
<dbReference type="SMART" id="SM00382">
    <property type="entry name" value="AAA"/>
    <property type="match status" value="2"/>
</dbReference>
<keyword evidence="2" id="KW-0677">Repeat</keyword>
<dbReference type="InterPro" id="IPR003439">
    <property type="entry name" value="ABC_transporter-like_ATP-bd"/>
</dbReference>
<dbReference type="InterPro" id="IPR017871">
    <property type="entry name" value="ABC_transporter-like_CS"/>
</dbReference>
<dbReference type="RefSeq" id="WP_072338842.1">
    <property type="nucleotide sequence ID" value="NZ_FPKU01000001.1"/>
</dbReference>
<dbReference type="PROSITE" id="PS00211">
    <property type="entry name" value="ABC_TRANSPORTER_1"/>
    <property type="match status" value="1"/>
</dbReference>
<dbReference type="STRING" id="665118.SAMN02983003_0533"/>
<dbReference type="PANTHER" id="PTHR19211:SF6">
    <property type="entry name" value="BLL7188 PROTEIN"/>
    <property type="match status" value="1"/>
</dbReference>
<dbReference type="GO" id="GO:0016887">
    <property type="term" value="F:ATP hydrolysis activity"/>
    <property type="evidence" value="ECO:0007669"/>
    <property type="project" value="InterPro"/>
</dbReference>
<name>A0A1K2HU44_9HYPH</name>
<feature type="region of interest" description="Disordered" evidence="5">
    <location>
        <begin position="249"/>
        <end position="270"/>
    </location>
</feature>
<keyword evidence="8" id="KW-1185">Reference proteome</keyword>
<evidence type="ECO:0000256" key="4">
    <source>
        <dbReference type="ARBA" id="ARBA00022840"/>
    </source>
</evidence>
<keyword evidence="4" id="KW-0067">ATP-binding</keyword>
<evidence type="ECO:0000313" key="8">
    <source>
        <dbReference type="Proteomes" id="UP000183447"/>
    </source>
</evidence>
<accession>A0A1K2HU44</accession>
<dbReference type="CDD" id="cd03221">
    <property type="entry name" value="ABCF_EF-3"/>
    <property type="match status" value="1"/>
</dbReference>
<sequence>MPASIVLRGVSATTPDGTALFSGLDLSFAACRTGLVGRNGVGKSTLLRIIAGLAAPASGAVERPARLAMLGQQVAPRADDTIASAFGIGDALARLQRLEAGIGSLDDAAEADWTLPSRLEDALVRIGLAGLAPEHRLDQLSGGQQTRIALAAALFESPDFILLDEPTNNLDAEGRRAIGDMLAGWRGGAIVVSHDRALLRQMDQIVELTSLGATLYGGNFDHYAERKAIALEAAERAAEGAERRAEAVDRRIQAQSERKARSDARGQKTRARNDMPKILLDARKDRAGRTAAGNAVQASRLRETAEADAEAARARLEIIAPVALSLGPSGLSAGTRVLDVTGLTGGHNLERPTIEGFSLTVTGPERIAITGVNGSGKSTLLALLTGALAPMAGLVRRAVPFAHLDQQVSLLDRALPLLDNYRRLNPDDDETAARTALARLRFRADRALVRVGTMSGGEMLRAGLACTIGAGRPPQVLLLDEPTNHLDLEAIAAVEAGLNAYDGALIVVSHDRDFLAAIGITREITL</sequence>
<evidence type="ECO:0000256" key="2">
    <source>
        <dbReference type="ARBA" id="ARBA00022737"/>
    </source>
</evidence>
<evidence type="ECO:0000256" key="5">
    <source>
        <dbReference type="SAM" id="MobiDB-lite"/>
    </source>
</evidence>
<dbReference type="Proteomes" id="UP000183447">
    <property type="component" value="Unassembled WGS sequence"/>
</dbReference>
<dbReference type="EMBL" id="FPKU01000001">
    <property type="protein sequence ID" value="SFZ81499.1"/>
    <property type="molecule type" value="Genomic_DNA"/>
</dbReference>
<feature type="domain" description="ABC transporter" evidence="6">
    <location>
        <begin position="5"/>
        <end position="236"/>
    </location>
</feature>
<evidence type="ECO:0000256" key="3">
    <source>
        <dbReference type="ARBA" id="ARBA00022741"/>
    </source>
</evidence>
<dbReference type="Gene3D" id="3.40.50.300">
    <property type="entry name" value="P-loop containing nucleotide triphosphate hydrolases"/>
    <property type="match status" value="2"/>
</dbReference>
<proteinExistence type="inferred from homology"/>
<dbReference type="OrthoDB" id="9808609at2"/>
<dbReference type="AlphaFoldDB" id="A0A1K2HU44"/>
<evidence type="ECO:0000256" key="1">
    <source>
        <dbReference type="ARBA" id="ARBA00005417"/>
    </source>
</evidence>
<dbReference type="SUPFAM" id="SSF52540">
    <property type="entry name" value="P-loop containing nucleoside triphosphate hydrolases"/>
    <property type="match status" value="2"/>
</dbReference>
<organism evidence="7 8">
    <name type="scientific">Devosia enhydra</name>
    <dbReference type="NCBI Taxonomy" id="665118"/>
    <lineage>
        <taxon>Bacteria</taxon>
        <taxon>Pseudomonadati</taxon>
        <taxon>Pseudomonadota</taxon>
        <taxon>Alphaproteobacteria</taxon>
        <taxon>Hyphomicrobiales</taxon>
        <taxon>Devosiaceae</taxon>
        <taxon>Devosia</taxon>
    </lineage>
</organism>
<dbReference type="InterPro" id="IPR027417">
    <property type="entry name" value="P-loop_NTPase"/>
</dbReference>
<gene>
    <name evidence="7" type="ORF">SAMN02983003_0533</name>
</gene>
<dbReference type="PANTHER" id="PTHR19211">
    <property type="entry name" value="ATP-BINDING TRANSPORT PROTEIN-RELATED"/>
    <property type="match status" value="1"/>
</dbReference>
<dbReference type="InterPro" id="IPR003593">
    <property type="entry name" value="AAA+_ATPase"/>
</dbReference>
<reference evidence="7 8" key="1">
    <citation type="submission" date="2016-11" db="EMBL/GenBank/DDBJ databases">
        <authorList>
            <person name="Jaros S."/>
            <person name="Januszkiewicz K."/>
            <person name="Wedrychowicz H."/>
        </authorList>
    </citation>
    <scope>NUCLEOTIDE SEQUENCE [LARGE SCALE GENOMIC DNA]</scope>
    <source>
        <strain evidence="7 8">ATCC 23634</strain>
    </source>
</reference>